<accession>A0A316M282</accession>
<gene>
    <name evidence="2" type="ORF">DBY38_11345</name>
</gene>
<comment type="caution">
    <text evidence="2">The sequence shown here is derived from an EMBL/GenBank/DDBJ whole genome shotgun (WGS) entry which is preliminary data.</text>
</comment>
<proteinExistence type="predicted"/>
<dbReference type="Proteomes" id="UP000246114">
    <property type="component" value="Unassembled WGS sequence"/>
</dbReference>
<sequence>MRHLRGSHSAVQVGDGHHRGVHRLQQPLHLLLGQRLGGAGQADSLALDDVHHPAALGIGGLVAE</sequence>
<feature type="region of interest" description="Disordered" evidence="1">
    <location>
        <begin position="1"/>
        <end position="20"/>
    </location>
</feature>
<dbReference type="AlphaFoldDB" id="A0A316M282"/>
<evidence type="ECO:0000256" key="1">
    <source>
        <dbReference type="SAM" id="MobiDB-lite"/>
    </source>
</evidence>
<reference evidence="2 3" key="1">
    <citation type="submission" date="2018-03" db="EMBL/GenBank/DDBJ databases">
        <title>The uncultured portion of the human microbiome is neutrally assembled.</title>
        <authorList>
            <person name="Jeraldo P."/>
            <person name="Boardman L."/>
            <person name="White B.A."/>
            <person name="Nelson H."/>
            <person name="Goldenfeld N."/>
            <person name="Chia N."/>
        </authorList>
    </citation>
    <scope>NUCLEOTIDE SEQUENCE [LARGE SCALE GENOMIC DNA]</scope>
    <source>
        <strain evidence="2">CIM:MAG 903</strain>
    </source>
</reference>
<name>A0A316M282_9CLOT</name>
<evidence type="ECO:0000313" key="2">
    <source>
        <dbReference type="EMBL" id="PWL52314.1"/>
    </source>
</evidence>
<protein>
    <submittedName>
        <fullName evidence="2">Uncharacterized protein</fullName>
    </submittedName>
</protein>
<evidence type="ECO:0000313" key="3">
    <source>
        <dbReference type="Proteomes" id="UP000246114"/>
    </source>
</evidence>
<dbReference type="EMBL" id="QAMZ01000050">
    <property type="protein sequence ID" value="PWL52314.1"/>
    <property type="molecule type" value="Genomic_DNA"/>
</dbReference>
<organism evidence="2 3">
    <name type="scientific">Clostridium cadaveris</name>
    <dbReference type="NCBI Taxonomy" id="1529"/>
    <lineage>
        <taxon>Bacteria</taxon>
        <taxon>Bacillati</taxon>
        <taxon>Bacillota</taxon>
        <taxon>Clostridia</taxon>
        <taxon>Eubacteriales</taxon>
        <taxon>Clostridiaceae</taxon>
        <taxon>Clostridium</taxon>
    </lineage>
</organism>